<dbReference type="EMBL" id="JAACXV010014261">
    <property type="protein sequence ID" value="KAF7269118.1"/>
    <property type="molecule type" value="Genomic_DNA"/>
</dbReference>
<gene>
    <name evidence="2" type="ORF">GWI33_017867</name>
</gene>
<dbReference type="AlphaFoldDB" id="A0A834HXI9"/>
<proteinExistence type="predicted"/>
<comment type="caution">
    <text evidence="2">The sequence shown here is derived from an EMBL/GenBank/DDBJ whole genome shotgun (WGS) entry which is preliminary data.</text>
</comment>
<evidence type="ECO:0000313" key="3">
    <source>
        <dbReference type="Proteomes" id="UP000625711"/>
    </source>
</evidence>
<organism evidence="2 3">
    <name type="scientific">Rhynchophorus ferrugineus</name>
    <name type="common">Red palm weevil</name>
    <name type="synonym">Curculio ferrugineus</name>
    <dbReference type="NCBI Taxonomy" id="354439"/>
    <lineage>
        <taxon>Eukaryota</taxon>
        <taxon>Metazoa</taxon>
        <taxon>Ecdysozoa</taxon>
        <taxon>Arthropoda</taxon>
        <taxon>Hexapoda</taxon>
        <taxon>Insecta</taxon>
        <taxon>Pterygota</taxon>
        <taxon>Neoptera</taxon>
        <taxon>Endopterygota</taxon>
        <taxon>Coleoptera</taxon>
        <taxon>Polyphaga</taxon>
        <taxon>Cucujiformia</taxon>
        <taxon>Curculionidae</taxon>
        <taxon>Dryophthorinae</taxon>
        <taxon>Rhynchophorus</taxon>
    </lineage>
</organism>
<dbReference type="Proteomes" id="UP000625711">
    <property type="component" value="Unassembled WGS sequence"/>
</dbReference>
<evidence type="ECO:0000256" key="1">
    <source>
        <dbReference type="SAM" id="MobiDB-lite"/>
    </source>
</evidence>
<name>A0A834HXI9_RHYFE</name>
<protein>
    <submittedName>
        <fullName evidence="2">Uncharacterized protein</fullName>
    </submittedName>
</protein>
<reference evidence="2" key="1">
    <citation type="submission" date="2020-08" db="EMBL/GenBank/DDBJ databases">
        <title>Genome sequencing and assembly of the red palm weevil Rhynchophorus ferrugineus.</title>
        <authorList>
            <person name="Dias G.B."/>
            <person name="Bergman C.M."/>
            <person name="Manee M."/>
        </authorList>
    </citation>
    <scope>NUCLEOTIDE SEQUENCE</scope>
    <source>
        <strain evidence="2">AA-2017</strain>
        <tissue evidence="2">Whole larva</tissue>
    </source>
</reference>
<feature type="compositionally biased region" description="Basic and acidic residues" evidence="1">
    <location>
        <begin position="60"/>
        <end position="70"/>
    </location>
</feature>
<sequence length="105" mass="11689">MTRRLDLIPRRRRLWNPRPLFFFRDPNGFPLASGSTGHGPTPTRRPAIGRRDVTPGPSRKTKESPPDRGRGLIGGPLSGCMSGARIAAVPRPYVAVRRAWQRDGH</sequence>
<keyword evidence="3" id="KW-1185">Reference proteome</keyword>
<feature type="region of interest" description="Disordered" evidence="1">
    <location>
        <begin position="27"/>
        <end position="76"/>
    </location>
</feature>
<evidence type="ECO:0000313" key="2">
    <source>
        <dbReference type="EMBL" id="KAF7269118.1"/>
    </source>
</evidence>
<accession>A0A834HXI9</accession>